<evidence type="ECO:0000313" key="5">
    <source>
        <dbReference type="EMBL" id="GAA4451296.1"/>
    </source>
</evidence>
<gene>
    <name evidence="5" type="ORF">GCM10023189_13150</name>
</gene>
<evidence type="ECO:0000256" key="3">
    <source>
        <dbReference type="ARBA" id="ARBA00023163"/>
    </source>
</evidence>
<dbReference type="Gene3D" id="3.40.50.2300">
    <property type="match status" value="2"/>
</dbReference>
<dbReference type="Pfam" id="PF00356">
    <property type="entry name" value="LacI"/>
    <property type="match status" value="1"/>
</dbReference>
<dbReference type="PANTHER" id="PTHR30146">
    <property type="entry name" value="LACI-RELATED TRANSCRIPTIONAL REPRESSOR"/>
    <property type="match status" value="1"/>
</dbReference>
<dbReference type="GO" id="GO:0003677">
    <property type="term" value="F:DNA binding"/>
    <property type="evidence" value="ECO:0007669"/>
    <property type="project" value="UniProtKB-KW"/>
</dbReference>
<dbReference type="Gene3D" id="1.10.260.40">
    <property type="entry name" value="lambda repressor-like DNA-binding domains"/>
    <property type="match status" value="1"/>
</dbReference>
<dbReference type="PANTHER" id="PTHR30146:SF109">
    <property type="entry name" value="HTH-TYPE TRANSCRIPTIONAL REGULATOR GALS"/>
    <property type="match status" value="1"/>
</dbReference>
<comment type="caution">
    <text evidence="5">The sequence shown here is derived from an EMBL/GenBank/DDBJ whole genome shotgun (WGS) entry which is preliminary data.</text>
</comment>
<sequence length="343" mass="37647">MKSSQTTIKDIARRLNLSVTTISKALRGMPDISAPTRQLILDTAREMEYEPNPIAQSLVRNQTHTIGVIIPSFTIPFYASAISGIQQTASEAGYNIMVCQSNESYETETNYTRVLLNSRVDGLIVSLARETTNFDHFNRLAERSLPLVLFNRVCDAVPASKVVVDDFEGAYQVVRHLIEMGCRRIAHIAGPANLLLSRQRLQGYQQALQESGLPVCEDFIRTGDLTIASGTRITEDFLKLDTSPDAIFAICDSAAFGAMQTLKSRGLRIPDDIALAGFTDEPVAAIVEPALTTVAQPTFEIGQIAAQLFLDQVRGGESYQPTTQVLKTHLVIRASSQKKSRVS</sequence>
<dbReference type="CDD" id="cd01392">
    <property type="entry name" value="HTH_LacI"/>
    <property type="match status" value="1"/>
</dbReference>
<dbReference type="SUPFAM" id="SSF47413">
    <property type="entry name" value="lambda repressor-like DNA-binding domains"/>
    <property type="match status" value="1"/>
</dbReference>
<dbReference type="Pfam" id="PF00532">
    <property type="entry name" value="Peripla_BP_1"/>
    <property type="match status" value="1"/>
</dbReference>
<keyword evidence="2 5" id="KW-0238">DNA-binding</keyword>
<dbReference type="CDD" id="cd06267">
    <property type="entry name" value="PBP1_LacI_sugar_binding-like"/>
    <property type="match status" value="1"/>
</dbReference>
<evidence type="ECO:0000256" key="2">
    <source>
        <dbReference type="ARBA" id="ARBA00023125"/>
    </source>
</evidence>
<protein>
    <submittedName>
        <fullName evidence="5">LacI family DNA-binding transcriptional regulator</fullName>
    </submittedName>
</protein>
<dbReference type="InterPro" id="IPR001761">
    <property type="entry name" value="Peripla_BP/Lac1_sug-bd_dom"/>
</dbReference>
<evidence type="ECO:0000259" key="4">
    <source>
        <dbReference type="PROSITE" id="PS50932"/>
    </source>
</evidence>
<dbReference type="SMART" id="SM00354">
    <property type="entry name" value="HTH_LACI"/>
    <property type="match status" value="1"/>
</dbReference>
<dbReference type="Proteomes" id="UP001501175">
    <property type="component" value="Unassembled WGS sequence"/>
</dbReference>
<dbReference type="InterPro" id="IPR000843">
    <property type="entry name" value="HTH_LacI"/>
</dbReference>
<keyword evidence="6" id="KW-1185">Reference proteome</keyword>
<organism evidence="5 6">
    <name type="scientific">Nibrella saemangeumensis</name>
    <dbReference type="NCBI Taxonomy" id="1084526"/>
    <lineage>
        <taxon>Bacteria</taxon>
        <taxon>Pseudomonadati</taxon>
        <taxon>Bacteroidota</taxon>
        <taxon>Cytophagia</taxon>
        <taxon>Cytophagales</taxon>
        <taxon>Spirosomataceae</taxon>
        <taxon>Nibrella</taxon>
    </lineage>
</organism>
<dbReference type="PROSITE" id="PS50932">
    <property type="entry name" value="HTH_LACI_2"/>
    <property type="match status" value="1"/>
</dbReference>
<dbReference type="InterPro" id="IPR028082">
    <property type="entry name" value="Peripla_BP_I"/>
</dbReference>
<name>A0ABP8MMA6_9BACT</name>
<evidence type="ECO:0000313" key="6">
    <source>
        <dbReference type="Proteomes" id="UP001501175"/>
    </source>
</evidence>
<feature type="domain" description="HTH lacI-type" evidence="4">
    <location>
        <begin position="6"/>
        <end position="60"/>
    </location>
</feature>
<evidence type="ECO:0000256" key="1">
    <source>
        <dbReference type="ARBA" id="ARBA00023015"/>
    </source>
</evidence>
<dbReference type="RefSeq" id="WP_345241797.1">
    <property type="nucleotide sequence ID" value="NZ_BAABHD010000014.1"/>
</dbReference>
<dbReference type="EMBL" id="BAABHD010000014">
    <property type="protein sequence ID" value="GAA4451296.1"/>
    <property type="molecule type" value="Genomic_DNA"/>
</dbReference>
<dbReference type="InterPro" id="IPR010982">
    <property type="entry name" value="Lambda_DNA-bd_dom_sf"/>
</dbReference>
<proteinExistence type="predicted"/>
<keyword evidence="1" id="KW-0805">Transcription regulation</keyword>
<reference evidence="6" key="1">
    <citation type="journal article" date="2019" name="Int. J. Syst. Evol. Microbiol.">
        <title>The Global Catalogue of Microorganisms (GCM) 10K type strain sequencing project: providing services to taxonomists for standard genome sequencing and annotation.</title>
        <authorList>
            <consortium name="The Broad Institute Genomics Platform"/>
            <consortium name="The Broad Institute Genome Sequencing Center for Infectious Disease"/>
            <person name="Wu L."/>
            <person name="Ma J."/>
        </authorList>
    </citation>
    <scope>NUCLEOTIDE SEQUENCE [LARGE SCALE GENOMIC DNA]</scope>
    <source>
        <strain evidence="6">JCM 17927</strain>
    </source>
</reference>
<keyword evidence="3" id="KW-0804">Transcription</keyword>
<dbReference type="SUPFAM" id="SSF53822">
    <property type="entry name" value="Periplasmic binding protein-like I"/>
    <property type="match status" value="1"/>
</dbReference>
<accession>A0ABP8MMA6</accession>